<accession>A0A642UQ87</accession>
<dbReference type="GO" id="GO:0055088">
    <property type="term" value="P:lipid homeostasis"/>
    <property type="evidence" value="ECO:0007669"/>
    <property type="project" value="InterPro"/>
</dbReference>
<evidence type="ECO:0000256" key="1">
    <source>
        <dbReference type="SAM" id="MobiDB-lite"/>
    </source>
</evidence>
<dbReference type="InterPro" id="IPR018767">
    <property type="entry name" value="Brl1/Brr6_dom"/>
</dbReference>
<feature type="region of interest" description="Disordered" evidence="1">
    <location>
        <begin position="90"/>
        <end position="121"/>
    </location>
</feature>
<name>A0A642UQ87_DIURU</name>
<keyword evidence="2" id="KW-0812">Transmembrane</keyword>
<protein>
    <recommendedName>
        <fullName evidence="3">Brl1/Brr6 domain-containing protein</fullName>
    </recommendedName>
</protein>
<dbReference type="AlphaFoldDB" id="A0A642UQ87"/>
<evidence type="ECO:0000259" key="3">
    <source>
        <dbReference type="SMART" id="SM01042"/>
    </source>
</evidence>
<evidence type="ECO:0000313" key="4">
    <source>
        <dbReference type="EMBL" id="KAA8903315.1"/>
    </source>
</evidence>
<reference evidence="4 5" key="1">
    <citation type="submission" date="2019-07" db="EMBL/GenBank/DDBJ databases">
        <title>Genome assembly of two rare yeast pathogens: Diutina rugosa and Trichomonascus ciferrii.</title>
        <authorList>
            <person name="Mixao V."/>
            <person name="Saus E."/>
            <person name="Hansen A."/>
            <person name="Lass-Flor C."/>
            <person name="Gabaldon T."/>
        </authorList>
    </citation>
    <scope>NUCLEOTIDE SEQUENCE [LARGE SCALE GENOMIC DNA]</scope>
    <source>
        <strain evidence="4 5">CBS 613</strain>
    </source>
</reference>
<feature type="transmembrane region" description="Helical" evidence="2">
    <location>
        <begin position="259"/>
        <end position="280"/>
    </location>
</feature>
<sequence length="403" mass="45101">MSDDVTQILNSLSISNHDADDYMDIDDMFDSVGVNTGPDHHHSTAEPEVEEPPTPSQRKLSLSTITSTIKSALSPTELGARIAMKKPLLLMPPPSAPSRRSSVTEVDTSQGVVSRRPGYHNEDSDVEMEMLSAPAAANPSWGTSSGVFNPISLNNRNFAPMPMVPTGDSKHYFEIHHHVHYSGQQQQHQQHHQHQQLQHQHQQLQHQHQQLQQQQHQVVPHNGISATTHERITQPNLLPVPWSQTAAPIDPTFYKLSSYVQLAFNVMMALGISVVVGELIRRFHNDVTARVEALISEATVTVDLCNQQYIRDCVESKIVPATQKYCAELNRCRQRDPKAAAQYTSQLAMVFGELLASFVRPFGFKVYVMVFLVCLAFVGNFGFGYLRAKTYYGDVDERVGEHT</sequence>
<feature type="region of interest" description="Disordered" evidence="1">
    <location>
        <begin position="180"/>
        <end position="216"/>
    </location>
</feature>
<dbReference type="Proteomes" id="UP000449547">
    <property type="component" value="Unassembled WGS sequence"/>
</dbReference>
<dbReference type="EMBL" id="SWFT01000069">
    <property type="protein sequence ID" value="KAA8903315.1"/>
    <property type="molecule type" value="Genomic_DNA"/>
</dbReference>
<keyword evidence="2" id="KW-0472">Membrane</keyword>
<feature type="transmembrane region" description="Helical" evidence="2">
    <location>
        <begin position="366"/>
        <end position="386"/>
    </location>
</feature>
<comment type="caution">
    <text evidence="4">The sequence shown here is derived from an EMBL/GenBank/DDBJ whole genome shotgun (WGS) entry which is preliminary data.</text>
</comment>
<dbReference type="Pfam" id="PF10104">
    <property type="entry name" value="Brr6_like_C_C"/>
    <property type="match status" value="1"/>
</dbReference>
<dbReference type="OMA" id="ETHSSMT"/>
<keyword evidence="2" id="KW-1133">Transmembrane helix</keyword>
<dbReference type="PANTHER" id="PTHR28136">
    <property type="entry name" value="NUCLEUS EXPORT PROTEIN BRR6"/>
    <property type="match status" value="1"/>
</dbReference>
<dbReference type="GO" id="GO:0006998">
    <property type="term" value="P:nuclear envelope organization"/>
    <property type="evidence" value="ECO:0007669"/>
    <property type="project" value="InterPro"/>
</dbReference>
<evidence type="ECO:0000256" key="2">
    <source>
        <dbReference type="SAM" id="Phobius"/>
    </source>
</evidence>
<feature type="region of interest" description="Disordered" evidence="1">
    <location>
        <begin position="30"/>
        <end position="59"/>
    </location>
</feature>
<proteinExistence type="predicted"/>
<dbReference type="GeneID" id="54781128"/>
<dbReference type="OrthoDB" id="5961at2759"/>
<dbReference type="VEuPathDB" id="FungiDB:DIURU_002477"/>
<dbReference type="SMART" id="SM01042">
    <property type="entry name" value="Brr6_like_C_C"/>
    <property type="match status" value="1"/>
</dbReference>
<feature type="domain" description="Brl1/Brr6" evidence="3">
    <location>
        <begin position="256"/>
        <end position="387"/>
    </location>
</feature>
<feature type="compositionally biased region" description="Polar residues" evidence="1">
    <location>
        <begin position="103"/>
        <end position="112"/>
    </location>
</feature>
<dbReference type="PANTHER" id="PTHR28136:SF1">
    <property type="entry name" value="NUCLEUS EXPORT PROTEIN BRL1"/>
    <property type="match status" value="1"/>
</dbReference>
<evidence type="ECO:0000313" key="5">
    <source>
        <dbReference type="Proteomes" id="UP000449547"/>
    </source>
</evidence>
<organism evidence="4 5">
    <name type="scientific">Diutina rugosa</name>
    <name type="common">Yeast</name>
    <name type="synonym">Candida rugosa</name>
    <dbReference type="NCBI Taxonomy" id="5481"/>
    <lineage>
        <taxon>Eukaryota</taxon>
        <taxon>Fungi</taxon>
        <taxon>Dikarya</taxon>
        <taxon>Ascomycota</taxon>
        <taxon>Saccharomycotina</taxon>
        <taxon>Pichiomycetes</taxon>
        <taxon>Debaryomycetaceae</taxon>
        <taxon>Diutina</taxon>
    </lineage>
</organism>
<keyword evidence="5" id="KW-1185">Reference proteome</keyword>
<feature type="compositionally biased region" description="Low complexity" evidence="1">
    <location>
        <begin position="195"/>
        <end position="216"/>
    </location>
</feature>
<dbReference type="GO" id="GO:0031965">
    <property type="term" value="C:nuclear membrane"/>
    <property type="evidence" value="ECO:0007669"/>
    <property type="project" value="InterPro"/>
</dbReference>
<gene>
    <name evidence="4" type="ORF">DIURU_002477</name>
</gene>
<dbReference type="RefSeq" id="XP_034012729.1">
    <property type="nucleotide sequence ID" value="XM_034155132.1"/>
</dbReference>
<dbReference type="InterPro" id="IPR040202">
    <property type="entry name" value="Brl1/Brr6"/>
</dbReference>